<accession>A0ABN8LWA5</accession>
<evidence type="ECO:0000256" key="6">
    <source>
        <dbReference type="ARBA" id="ARBA00023170"/>
    </source>
</evidence>
<feature type="transmembrane region" description="Helical" evidence="8">
    <location>
        <begin position="194"/>
        <end position="212"/>
    </location>
</feature>
<proteinExistence type="predicted"/>
<organism evidence="10 11">
    <name type="scientific">Porites evermanni</name>
    <dbReference type="NCBI Taxonomy" id="104178"/>
    <lineage>
        <taxon>Eukaryota</taxon>
        <taxon>Metazoa</taxon>
        <taxon>Cnidaria</taxon>
        <taxon>Anthozoa</taxon>
        <taxon>Hexacorallia</taxon>
        <taxon>Scleractinia</taxon>
        <taxon>Fungiina</taxon>
        <taxon>Poritidae</taxon>
        <taxon>Porites</taxon>
    </lineage>
</organism>
<dbReference type="PANTHER" id="PTHR45695:SF9">
    <property type="entry name" value="LEUCOKININ RECEPTOR"/>
    <property type="match status" value="1"/>
</dbReference>
<dbReference type="InterPro" id="IPR000276">
    <property type="entry name" value="GPCR_Rhodpsn"/>
</dbReference>
<keyword evidence="7" id="KW-0807">Transducer</keyword>
<keyword evidence="11" id="KW-1185">Reference proteome</keyword>
<sequence length="363" mass="41102">MPSVDAATNSSKIMNSTVSPTHETAEYPLALIVGYVILYAVFFTVAFFGNIMALLTCYRKYRSSRSILLCYISSLAAADLLFAILSTIDVSYFFLHDWPGGNALCKIQGTLIEISYTASILTLVAISHERSRSVRSTSLARNRSVAQQTIVIKILWIVAIVVCAPLFYGYATKEENGKQLCLNTTWGDSGRQTYYMLQAVLIFVCPLMYMIWAHWKILRVLQTHIRNTAGMGSVESKQHKVTKMLAVVTLVFFCCWSPFIIVRALRYFYAYEGNEVWRLTQLIIFGNSAANPILYCFYSAQFRRSFKEILRCKFSLKTPKRRKTRTGTNSTFAYNVKHNSVRRVAEIEGLKDSAHNSSSTAFP</sequence>
<comment type="caution">
    <text evidence="10">The sequence shown here is derived from an EMBL/GenBank/DDBJ whole genome shotgun (WGS) entry which is preliminary data.</text>
</comment>
<evidence type="ECO:0000259" key="9">
    <source>
        <dbReference type="PROSITE" id="PS50262"/>
    </source>
</evidence>
<evidence type="ECO:0000256" key="3">
    <source>
        <dbReference type="ARBA" id="ARBA00022989"/>
    </source>
</evidence>
<keyword evidence="5 8" id="KW-0472">Membrane</keyword>
<keyword evidence="3 8" id="KW-1133">Transmembrane helix</keyword>
<evidence type="ECO:0000256" key="4">
    <source>
        <dbReference type="ARBA" id="ARBA00023040"/>
    </source>
</evidence>
<dbReference type="Pfam" id="PF00001">
    <property type="entry name" value="7tm_1"/>
    <property type="match status" value="1"/>
</dbReference>
<dbReference type="PANTHER" id="PTHR45695">
    <property type="entry name" value="LEUCOKININ RECEPTOR-RELATED"/>
    <property type="match status" value="1"/>
</dbReference>
<evidence type="ECO:0000256" key="5">
    <source>
        <dbReference type="ARBA" id="ARBA00023136"/>
    </source>
</evidence>
<protein>
    <recommendedName>
        <fullName evidence="9">G-protein coupled receptors family 1 profile domain-containing protein</fullName>
    </recommendedName>
</protein>
<feature type="transmembrane region" description="Helical" evidence="8">
    <location>
        <begin position="67"/>
        <end position="95"/>
    </location>
</feature>
<feature type="transmembrane region" description="Helical" evidence="8">
    <location>
        <begin position="150"/>
        <end position="170"/>
    </location>
</feature>
<dbReference type="EMBL" id="CALNXI010000128">
    <property type="protein sequence ID" value="CAH3019861.1"/>
    <property type="molecule type" value="Genomic_DNA"/>
</dbReference>
<evidence type="ECO:0000256" key="8">
    <source>
        <dbReference type="SAM" id="Phobius"/>
    </source>
</evidence>
<feature type="transmembrane region" description="Helical" evidence="8">
    <location>
        <begin position="245"/>
        <end position="265"/>
    </location>
</feature>
<reference evidence="10 11" key="1">
    <citation type="submission" date="2022-05" db="EMBL/GenBank/DDBJ databases">
        <authorList>
            <consortium name="Genoscope - CEA"/>
            <person name="William W."/>
        </authorList>
    </citation>
    <scope>NUCLEOTIDE SEQUENCE [LARGE SCALE GENOMIC DNA]</scope>
</reference>
<evidence type="ECO:0000256" key="7">
    <source>
        <dbReference type="ARBA" id="ARBA00023224"/>
    </source>
</evidence>
<feature type="transmembrane region" description="Helical" evidence="8">
    <location>
        <begin position="277"/>
        <end position="298"/>
    </location>
</feature>
<keyword evidence="4" id="KW-0297">G-protein coupled receptor</keyword>
<evidence type="ECO:0000256" key="1">
    <source>
        <dbReference type="ARBA" id="ARBA00004141"/>
    </source>
</evidence>
<dbReference type="CDD" id="cd00637">
    <property type="entry name" value="7tm_classA_rhodopsin-like"/>
    <property type="match status" value="1"/>
</dbReference>
<dbReference type="PROSITE" id="PS50262">
    <property type="entry name" value="G_PROTEIN_RECEP_F1_2"/>
    <property type="match status" value="1"/>
</dbReference>
<gene>
    <name evidence="10" type="ORF">PEVE_00004500</name>
</gene>
<dbReference type="SUPFAM" id="SSF81321">
    <property type="entry name" value="Family A G protein-coupled receptor-like"/>
    <property type="match status" value="1"/>
</dbReference>
<evidence type="ECO:0000313" key="11">
    <source>
        <dbReference type="Proteomes" id="UP001159427"/>
    </source>
</evidence>
<evidence type="ECO:0000313" key="10">
    <source>
        <dbReference type="EMBL" id="CAH3019861.1"/>
    </source>
</evidence>
<dbReference type="Gene3D" id="1.20.1070.10">
    <property type="entry name" value="Rhodopsin 7-helix transmembrane proteins"/>
    <property type="match status" value="1"/>
</dbReference>
<dbReference type="PRINTS" id="PR00237">
    <property type="entry name" value="GPCRRHODOPSN"/>
</dbReference>
<feature type="domain" description="G-protein coupled receptors family 1 profile" evidence="9">
    <location>
        <begin position="49"/>
        <end position="295"/>
    </location>
</feature>
<feature type="transmembrane region" description="Helical" evidence="8">
    <location>
        <begin position="107"/>
        <end position="126"/>
    </location>
</feature>
<keyword evidence="2 8" id="KW-0812">Transmembrane</keyword>
<dbReference type="InterPro" id="IPR017452">
    <property type="entry name" value="GPCR_Rhodpsn_7TM"/>
</dbReference>
<name>A0ABN8LWA5_9CNID</name>
<comment type="subcellular location">
    <subcellularLocation>
        <location evidence="1">Membrane</location>
        <topology evidence="1">Multi-pass membrane protein</topology>
    </subcellularLocation>
</comment>
<evidence type="ECO:0000256" key="2">
    <source>
        <dbReference type="ARBA" id="ARBA00022692"/>
    </source>
</evidence>
<dbReference type="Proteomes" id="UP001159427">
    <property type="component" value="Unassembled WGS sequence"/>
</dbReference>
<feature type="transmembrane region" description="Helical" evidence="8">
    <location>
        <begin position="29"/>
        <end position="55"/>
    </location>
</feature>
<keyword evidence="6" id="KW-0675">Receptor</keyword>